<dbReference type="Pfam" id="PF00581">
    <property type="entry name" value="Rhodanese"/>
    <property type="match status" value="1"/>
</dbReference>
<dbReference type="AlphaFoldDB" id="A0A291GRW1"/>
<dbReference type="CDD" id="cd00158">
    <property type="entry name" value="RHOD"/>
    <property type="match status" value="1"/>
</dbReference>
<dbReference type="SUPFAM" id="SSF69572">
    <property type="entry name" value="Activating enzymes of the ubiquitin-like proteins"/>
    <property type="match status" value="1"/>
</dbReference>
<feature type="domain" description="Rhodanese" evidence="3">
    <location>
        <begin position="327"/>
        <end position="442"/>
    </location>
</feature>
<dbReference type="GO" id="GO:0008641">
    <property type="term" value="F:ubiquitin-like modifier activating enzyme activity"/>
    <property type="evidence" value="ECO:0007669"/>
    <property type="project" value="InterPro"/>
</dbReference>
<dbReference type="InterPro" id="IPR001763">
    <property type="entry name" value="Rhodanese-like_dom"/>
</dbReference>
<evidence type="ECO:0000256" key="1">
    <source>
        <dbReference type="ARBA" id="ARBA00009919"/>
    </source>
</evidence>
<dbReference type="InterPro" id="IPR045886">
    <property type="entry name" value="ThiF/MoeB/HesA"/>
</dbReference>
<dbReference type="FunFam" id="3.40.50.720:FF:000080">
    <property type="entry name" value="Thiazole biosynthesis adenylyltransferase ThiF"/>
    <property type="match status" value="1"/>
</dbReference>
<dbReference type="GO" id="GO:0004792">
    <property type="term" value="F:thiosulfate-cyanide sulfurtransferase activity"/>
    <property type="evidence" value="ECO:0007669"/>
    <property type="project" value="TreeGrafter"/>
</dbReference>
<evidence type="ECO:0000313" key="4">
    <source>
        <dbReference type="EMBL" id="ATG52726.1"/>
    </source>
</evidence>
<dbReference type="Gene3D" id="3.40.50.720">
    <property type="entry name" value="NAD(P)-binding Rossmann-like Domain"/>
    <property type="match status" value="1"/>
</dbReference>
<dbReference type="OrthoDB" id="9804286at2"/>
<dbReference type="Proteomes" id="UP000218165">
    <property type="component" value="Chromosome"/>
</dbReference>
<feature type="region of interest" description="Disordered" evidence="2">
    <location>
        <begin position="12"/>
        <end position="37"/>
    </location>
</feature>
<dbReference type="PANTHER" id="PTHR10953:SF102">
    <property type="entry name" value="ADENYLYLTRANSFERASE AND SULFURTRANSFERASE MOCS3"/>
    <property type="match status" value="1"/>
</dbReference>
<name>A0A291GRW1_9MICO</name>
<dbReference type="EMBL" id="CP023563">
    <property type="protein sequence ID" value="ATG52726.1"/>
    <property type="molecule type" value="Genomic_DNA"/>
</dbReference>
<keyword evidence="5" id="KW-1185">Reference proteome</keyword>
<evidence type="ECO:0000313" key="5">
    <source>
        <dbReference type="Proteomes" id="UP000218165"/>
    </source>
</evidence>
<dbReference type="PROSITE" id="PS50206">
    <property type="entry name" value="RHODANESE_3"/>
    <property type="match status" value="1"/>
</dbReference>
<reference evidence="5" key="1">
    <citation type="submission" date="2017-09" db="EMBL/GenBank/DDBJ databases">
        <title>Brachybacterium sp. VM2412.</title>
        <authorList>
            <person name="Tak E.J."/>
            <person name="Bae J.-W."/>
        </authorList>
    </citation>
    <scope>NUCLEOTIDE SEQUENCE [LARGE SCALE GENOMIC DNA]</scope>
    <source>
        <strain evidence="5">VM2412</strain>
    </source>
</reference>
<gene>
    <name evidence="4" type="ORF">CFK38_15220</name>
</gene>
<protein>
    <submittedName>
        <fullName evidence="4">Thiamine biosynthesis protein</fullName>
    </submittedName>
</protein>
<organism evidence="4 5">
    <name type="scientific">Brachybacterium vulturis</name>
    <dbReference type="NCBI Taxonomy" id="2017484"/>
    <lineage>
        <taxon>Bacteria</taxon>
        <taxon>Bacillati</taxon>
        <taxon>Actinomycetota</taxon>
        <taxon>Actinomycetes</taxon>
        <taxon>Micrococcales</taxon>
        <taxon>Dermabacteraceae</taxon>
        <taxon>Brachybacterium</taxon>
    </lineage>
</organism>
<dbReference type="GO" id="GO:0005829">
    <property type="term" value="C:cytosol"/>
    <property type="evidence" value="ECO:0007669"/>
    <property type="project" value="TreeGrafter"/>
</dbReference>
<comment type="similarity">
    <text evidence="1">Belongs to the HesA/MoeB/ThiF family.</text>
</comment>
<dbReference type="GO" id="GO:0008146">
    <property type="term" value="F:sulfotransferase activity"/>
    <property type="evidence" value="ECO:0007669"/>
    <property type="project" value="TreeGrafter"/>
</dbReference>
<dbReference type="InterPro" id="IPR036873">
    <property type="entry name" value="Rhodanese-like_dom_sf"/>
</dbReference>
<dbReference type="InterPro" id="IPR035985">
    <property type="entry name" value="Ubiquitin-activating_enz"/>
</dbReference>
<dbReference type="GO" id="GO:0016779">
    <property type="term" value="F:nucleotidyltransferase activity"/>
    <property type="evidence" value="ECO:0007669"/>
    <property type="project" value="TreeGrafter"/>
</dbReference>
<feature type="region of interest" description="Disordered" evidence="2">
    <location>
        <begin position="364"/>
        <end position="392"/>
    </location>
</feature>
<dbReference type="SUPFAM" id="SSF52821">
    <property type="entry name" value="Rhodanese/Cell cycle control phosphatase"/>
    <property type="match status" value="1"/>
</dbReference>
<dbReference type="Gene3D" id="3.40.250.10">
    <property type="entry name" value="Rhodanese-like domain"/>
    <property type="match status" value="1"/>
</dbReference>
<sequence length="444" mass="45707">MVERHGVFGRTVHGVSDSGVPGSGATGPDAWAASGQRPDIRARAVEPAPAPVPQERYLRQLRLPELGALGQRRLAASRVAVIGAGGLGAPVLTYLVAAGIGEITLLDPDTVDPTNLHRQVLFTGEDLGRSKAVAAAEHLHALNPEVTVRAVVDVVTPENALEQLAGHHLVLDGTDNFPTRYLASDACELLDIPLVWGSILGFAGQVSVFWGAGGRGVTYRDVHPVPPRPGEVPSCSEAGVLGMLCGVIGSSMAMEAVKVLAGLGDVLFGRLALYDALRARWDELPLARDPGRRPVERIEDVMATCGLPGPTGPTLDEVTVAELPALLAEGVRVIDIREEHELDSGMVRGAEHLPMGAVLALAGAAGGGGPRAEGPAGTGAAEPGDDAAPAGPRHRLEGAVLYCAAGSRSGSVQRSLAAQGISVRSLRGGFGAVDGTELAVAPPR</sequence>
<feature type="compositionally biased region" description="Low complexity" evidence="2">
    <location>
        <begin position="372"/>
        <end position="391"/>
    </location>
</feature>
<accession>A0A291GRW1</accession>
<evidence type="ECO:0000256" key="2">
    <source>
        <dbReference type="SAM" id="MobiDB-lite"/>
    </source>
</evidence>
<dbReference type="Pfam" id="PF00899">
    <property type="entry name" value="ThiF"/>
    <property type="match status" value="1"/>
</dbReference>
<dbReference type="SMART" id="SM00450">
    <property type="entry name" value="RHOD"/>
    <property type="match status" value="1"/>
</dbReference>
<evidence type="ECO:0000259" key="3">
    <source>
        <dbReference type="PROSITE" id="PS50206"/>
    </source>
</evidence>
<dbReference type="PANTHER" id="PTHR10953">
    <property type="entry name" value="UBIQUITIN-ACTIVATING ENZYME E1"/>
    <property type="match status" value="1"/>
</dbReference>
<proteinExistence type="inferred from homology"/>
<dbReference type="KEGG" id="brz:CFK38_15220"/>
<dbReference type="InterPro" id="IPR000594">
    <property type="entry name" value="ThiF_NAD_FAD-bd"/>
</dbReference>
<dbReference type="CDD" id="cd00757">
    <property type="entry name" value="ThiF_MoeB_HesA_family"/>
    <property type="match status" value="1"/>
</dbReference>